<keyword evidence="4" id="KW-0067">ATP-binding</keyword>
<dbReference type="GeneID" id="94825970"/>
<keyword evidence="8" id="KW-1185">Reference proteome</keyword>
<dbReference type="PANTHER" id="PTHR45639:SF3">
    <property type="entry name" value="HYPOXIA UP-REGULATED PROTEIN 1"/>
    <property type="match status" value="1"/>
</dbReference>
<proteinExistence type="predicted"/>
<comment type="subcellular location">
    <subcellularLocation>
        <location evidence="1">Endoplasmic reticulum lumen</location>
    </subcellularLocation>
</comment>
<dbReference type="GO" id="GO:0005788">
    <property type="term" value="C:endoplasmic reticulum lumen"/>
    <property type="evidence" value="ECO:0007669"/>
    <property type="project" value="UniProtKB-SubCell"/>
</dbReference>
<keyword evidence="5" id="KW-0143">Chaperone</keyword>
<evidence type="ECO:0000256" key="3">
    <source>
        <dbReference type="ARBA" id="ARBA00022741"/>
    </source>
</evidence>
<sequence length="652" mass="74315">MITFFLPLLVRSVILGLDFGSEFIKVSVVSPDSVQVALNQQSKRLTPSYFAIWNQTSPKNTFDFINDKQSKHWEIEDLDNLSWSFFDSAKSHSRRFPNNGVQGFTSIIKGKNGLTGREIFALMIRKLITTIEDGQYKPESTSLVISVEPSTSIEERIAIAESVKLANVTLKAIIDSSTAVANVYAIEKKALYANSPKNVLFFDMGSESSWAGVYQFVLPMKGAIPEVVELSVVNNASLGAKQMDIKLSEFLMCKFTEKHKNIKIVDPKMKQIFLDEAKRAKEILTTDKYITIRIDDIIDDYGLNYVLTREEFNSLISNMDSSIANLLYKAVEKSGLQLNEIDSIELIGGPTRVPFVYQTLMKASGMTKLNRTLNSDEAVALGAGYVGQRLTSFFKSDKNNKNQVIFKPLCGINVNLYQNDDFVKEIYTESSKIDDISKIDLNRNQIDGVFHIVVNNWTVSSFTFENVEEIQENDVISLMFYFDKASVPSLYSAYLNKNKRINPKIINSNSAMSKEDFQKSTLFINKIDQIAHEREYFQQVKNDYESLVYQVQDNLEYNETFKQAIDNNQFNELTNLIQRQKAMIDDGSINHCSSSQILEQINLVKSQIEKILSKKSQESTWKNFGRRSLNSENNRHRNPKKSILTRFVNKYV</sequence>
<dbReference type="GO" id="GO:0140662">
    <property type="term" value="F:ATP-dependent protein folding chaperone"/>
    <property type="evidence" value="ECO:0007669"/>
    <property type="project" value="InterPro"/>
</dbReference>
<protein>
    <submittedName>
        <fullName evidence="7">DnaK protein</fullName>
    </submittedName>
</protein>
<organism evidence="7 8">
    <name type="scientific">Tritrichomonas foetus</name>
    <dbReference type="NCBI Taxonomy" id="1144522"/>
    <lineage>
        <taxon>Eukaryota</taxon>
        <taxon>Metamonada</taxon>
        <taxon>Parabasalia</taxon>
        <taxon>Tritrichomonadida</taxon>
        <taxon>Tritrichomonadidae</taxon>
        <taxon>Tritrichomonas</taxon>
    </lineage>
</organism>
<evidence type="ECO:0000313" key="7">
    <source>
        <dbReference type="EMBL" id="OHT13615.1"/>
    </source>
</evidence>
<dbReference type="InterPro" id="IPR018181">
    <property type="entry name" value="Heat_shock_70_CS"/>
</dbReference>
<evidence type="ECO:0000256" key="2">
    <source>
        <dbReference type="ARBA" id="ARBA00022729"/>
    </source>
</evidence>
<dbReference type="RefSeq" id="XP_068366751.1">
    <property type="nucleotide sequence ID" value="XM_068491266.1"/>
</dbReference>
<dbReference type="Gene3D" id="3.30.420.40">
    <property type="match status" value="2"/>
</dbReference>
<dbReference type="InterPro" id="IPR013126">
    <property type="entry name" value="Hsp_70_fam"/>
</dbReference>
<dbReference type="Gene3D" id="3.30.30.30">
    <property type="match status" value="1"/>
</dbReference>
<keyword evidence="2 6" id="KW-0732">Signal</keyword>
<name>A0A1J4KQN7_9EUKA</name>
<dbReference type="PRINTS" id="PR00301">
    <property type="entry name" value="HEATSHOCK70"/>
</dbReference>
<dbReference type="Gene3D" id="3.90.640.10">
    <property type="entry name" value="Actin, Chain A, domain 4"/>
    <property type="match status" value="1"/>
</dbReference>
<feature type="chain" id="PRO_5012475736" evidence="6">
    <location>
        <begin position="17"/>
        <end position="652"/>
    </location>
</feature>
<dbReference type="PANTHER" id="PTHR45639">
    <property type="entry name" value="HSC70CB, ISOFORM G-RELATED"/>
    <property type="match status" value="1"/>
</dbReference>
<dbReference type="VEuPathDB" id="TrichDB:TRFO_03391"/>
<evidence type="ECO:0000313" key="8">
    <source>
        <dbReference type="Proteomes" id="UP000179807"/>
    </source>
</evidence>
<gene>
    <name evidence="7" type="ORF">TRFO_03391</name>
</gene>
<dbReference type="Pfam" id="PF00012">
    <property type="entry name" value="HSP70"/>
    <property type="match status" value="1"/>
</dbReference>
<dbReference type="InterPro" id="IPR043129">
    <property type="entry name" value="ATPase_NBD"/>
</dbReference>
<dbReference type="GO" id="GO:0030968">
    <property type="term" value="P:endoplasmic reticulum unfolded protein response"/>
    <property type="evidence" value="ECO:0007669"/>
    <property type="project" value="TreeGrafter"/>
</dbReference>
<evidence type="ECO:0000256" key="1">
    <source>
        <dbReference type="ARBA" id="ARBA00004319"/>
    </source>
</evidence>
<dbReference type="OrthoDB" id="10262720at2759"/>
<comment type="caution">
    <text evidence="7">The sequence shown here is derived from an EMBL/GenBank/DDBJ whole genome shotgun (WGS) entry which is preliminary data.</text>
</comment>
<reference evidence="7" key="1">
    <citation type="submission" date="2016-10" db="EMBL/GenBank/DDBJ databases">
        <authorList>
            <person name="Benchimol M."/>
            <person name="Almeida L.G."/>
            <person name="Vasconcelos A.T."/>
            <person name="Perreira-Neves A."/>
            <person name="Rosa I.A."/>
            <person name="Tasca T."/>
            <person name="Bogo M.R."/>
            <person name="de Souza W."/>
        </authorList>
    </citation>
    <scope>NUCLEOTIDE SEQUENCE [LARGE SCALE GENOMIC DNA]</scope>
    <source>
        <strain evidence="7">K</strain>
    </source>
</reference>
<accession>A0A1J4KQN7</accession>
<dbReference type="GO" id="GO:0034663">
    <property type="term" value="C:endoplasmic reticulum chaperone complex"/>
    <property type="evidence" value="ECO:0007669"/>
    <property type="project" value="TreeGrafter"/>
</dbReference>
<dbReference type="SUPFAM" id="SSF53067">
    <property type="entry name" value="Actin-like ATPase domain"/>
    <property type="match status" value="2"/>
</dbReference>
<feature type="signal peptide" evidence="6">
    <location>
        <begin position="1"/>
        <end position="16"/>
    </location>
</feature>
<dbReference type="EMBL" id="MLAK01000509">
    <property type="protein sequence ID" value="OHT13615.1"/>
    <property type="molecule type" value="Genomic_DNA"/>
</dbReference>
<dbReference type="PROSITE" id="PS01036">
    <property type="entry name" value="HSP70_3"/>
    <property type="match status" value="1"/>
</dbReference>
<dbReference type="AlphaFoldDB" id="A0A1J4KQN7"/>
<evidence type="ECO:0000256" key="4">
    <source>
        <dbReference type="ARBA" id="ARBA00022840"/>
    </source>
</evidence>
<dbReference type="Proteomes" id="UP000179807">
    <property type="component" value="Unassembled WGS sequence"/>
</dbReference>
<dbReference type="GO" id="GO:0005524">
    <property type="term" value="F:ATP binding"/>
    <property type="evidence" value="ECO:0007669"/>
    <property type="project" value="UniProtKB-KW"/>
</dbReference>
<evidence type="ECO:0000256" key="6">
    <source>
        <dbReference type="SAM" id="SignalP"/>
    </source>
</evidence>
<evidence type="ECO:0000256" key="5">
    <source>
        <dbReference type="ARBA" id="ARBA00023186"/>
    </source>
</evidence>
<keyword evidence="3" id="KW-0547">Nucleotide-binding</keyword>